<dbReference type="Gene3D" id="1.10.510.10">
    <property type="entry name" value="Transferase(Phosphotransferase) domain 1"/>
    <property type="match status" value="1"/>
</dbReference>
<dbReference type="GO" id="GO:0010468">
    <property type="term" value="P:regulation of gene expression"/>
    <property type="evidence" value="ECO:0007669"/>
    <property type="project" value="TreeGrafter"/>
</dbReference>
<dbReference type="GO" id="GO:0004693">
    <property type="term" value="F:cyclin-dependent protein serine/threonine kinase activity"/>
    <property type="evidence" value="ECO:0007669"/>
    <property type="project" value="TreeGrafter"/>
</dbReference>
<dbReference type="GO" id="GO:0010389">
    <property type="term" value="P:regulation of G2/M transition of mitotic cell cycle"/>
    <property type="evidence" value="ECO:0007669"/>
    <property type="project" value="TreeGrafter"/>
</dbReference>
<keyword evidence="9" id="KW-0132">Cell division</keyword>
<keyword evidence="10" id="KW-1185">Reference proteome</keyword>
<name>A0A4U5UQ75_COLLU</name>
<dbReference type="Pfam" id="PF00069">
    <property type="entry name" value="Pkinase"/>
    <property type="match status" value="1"/>
</dbReference>
<dbReference type="GO" id="GO:0007165">
    <property type="term" value="P:signal transduction"/>
    <property type="evidence" value="ECO:0007669"/>
    <property type="project" value="TreeGrafter"/>
</dbReference>
<dbReference type="PROSITE" id="PS00107">
    <property type="entry name" value="PROTEIN_KINASE_ATP"/>
    <property type="match status" value="1"/>
</dbReference>
<dbReference type="PANTHER" id="PTHR24056:SF550">
    <property type="entry name" value="CHROMOSOME UNDETERMINED SCAFFOLD_44, WHOLE GENOME SHOTGUN SEQUENCE"/>
    <property type="match status" value="1"/>
</dbReference>
<keyword evidence="2" id="KW-0808">Transferase</keyword>
<dbReference type="AlphaFoldDB" id="A0A4U5UQ75"/>
<evidence type="ECO:0000256" key="6">
    <source>
        <dbReference type="PROSITE-ProRule" id="PRU10141"/>
    </source>
</evidence>
<protein>
    <submittedName>
        <fullName evidence="9">Cell division control protein 2-like protein 3</fullName>
    </submittedName>
</protein>
<reference evidence="9 10" key="1">
    <citation type="submission" date="2019-01" db="EMBL/GenBank/DDBJ databases">
        <title>Genome Assembly of Collichthys lucidus.</title>
        <authorList>
            <person name="Cai M."/>
            <person name="Xiao S."/>
        </authorList>
    </citation>
    <scope>NUCLEOTIDE SEQUENCE [LARGE SCALE GENOMIC DNA]</scope>
    <source>
        <strain evidence="9">JT15FE1705JMU</strain>
        <tissue evidence="9">Muscle</tissue>
    </source>
</reference>
<proteinExistence type="predicted"/>
<dbReference type="GO" id="GO:0000082">
    <property type="term" value="P:G1/S transition of mitotic cell cycle"/>
    <property type="evidence" value="ECO:0007669"/>
    <property type="project" value="TreeGrafter"/>
</dbReference>
<keyword evidence="4" id="KW-0418">Kinase</keyword>
<dbReference type="Gene3D" id="3.30.200.20">
    <property type="entry name" value="Phosphorylase Kinase, domain 1"/>
    <property type="match status" value="1"/>
</dbReference>
<dbReference type="InterPro" id="IPR050108">
    <property type="entry name" value="CDK"/>
</dbReference>
<feature type="domain" description="Protein kinase" evidence="8">
    <location>
        <begin position="4"/>
        <end position="288"/>
    </location>
</feature>
<evidence type="ECO:0000256" key="1">
    <source>
        <dbReference type="ARBA" id="ARBA00022527"/>
    </source>
</evidence>
<evidence type="ECO:0000313" key="9">
    <source>
        <dbReference type="EMBL" id="TKS75725.1"/>
    </source>
</evidence>
<gene>
    <name evidence="9" type="ORF">D9C73_010114</name>
</gene>
<dbReference type="PANTHER" id="PTHR24056">
    <property type="entry name" value="CELL DIVISION PROTEIN KINASE"/>
    <property type="match status" value="1"/>
</dbReference>
<evidence type="ECO:0000313" key="10">
    <source>
        <dbReference type="Proteomes" id="UP000298787"/>
    </source>
</evidence>
<sequence>MENYLKLSVIGKGAYGTVYKVKCRTTGKEFALKHHKDKVQDTTVRELSVLTALKGHIHVVYMHDCFVSDGRVAMLLSYVPYTLSGVIHNGHGLNMCHESGQVKQLIPLSFVAHFSRQVAHALSYMHALNMVHRDLTPFNVLLTEDLTVKLADMGLSRQASKWMSPNLVTEAYRAPELFDQCERYCLEYTCAIDMWSLGVTIADAMEGKVVFYKRVDQHQETIPTYEIIVKTLGPKDRSCTAIASWGPDNIMPSVMKCTLVKRIVLGLLAFRDTERPLAHELLRDAEWAHVSHMNEEDRVMVIDQIRKVTRLPSPYRTPKNSGWTNELQFTSKSTVFLEIDLLDSERERLAETISERAASSAVRVKGEGVRVDGGGQGRDAVMVIDTKGVTRPLSDGCRHLLYELELCKKDLEDTREALQEACEEREALRVKLSESQQTNGNSAELNETAGSTQPPHKTRTLTWPG</sequence>
<dbReference type="GO" id="GO:0005737">
    <property type="term" value="C:cytoplasm"/>
    <property type="evidence" value="ECO:0007669"/>
    <property type="project" value="TreeGrafter"/>
</dbReference>
<keyword evidence="3 6" id="KW-0547">Nucleotide-binding</keyword>
<dbReference type="GO" id="GO:0005524">
    <property type="term" value="F:ATP binding"/>
    <property type="evidence" value="ECO:0007669"/>
    <property type="project" value="UniProtKB-UniRule"/>
</dbReference>
<evidence type="ECO:0000256" key="5">
    <source>
        <dbReference type="ARBA" id="ARBA00022840"/>
    </source>
</evidence>
<dbReference type="SUPFAM" id="SSF56112">
    <property type="entry name" value="Protein kinase-like (PK-like)"/>
    <property type="match status" value="1"/>
</dbReference>
<dbReference type="InterPro" id="IPR011009">
    <property type="entry name" value="Kinase-like_dom_sf"/>
</dbReference>
<evidence type="ECO:0000256" key="4">
    <source>
        <dbReference type="ARBA" id="ARBA00022777"/>
    </source>
</evidence>
<dbReference type="PROSITE" id="PS50011">
    <property type="entry name" value="PROTEIN_KINASE_DOM"/>
    <property type="match status" value="1"/>
</dbReference>
<dbReference type="GO" id="GO:0030332">
    <property type="term" value="F:cyclin binding"/>
    <property type="evidence" value="ECO:0007669"/>
    <property type="project" value="TreeGrafter"/>
</dbReference>
<feature type="compositionally biased region" description="Polar residues" evidence="7">
    <location>
        <begin position="433"/>
        <end position="455"/>
    </location>
</feature>
<dbReference type="GO" id="GO:0005634">
    <property type="term" value="C:nucleus"/>
    <property type="evidence" value="ECO:0007669"/>
    <property type="project" value="TreeGrafter"/>
</dbReference>
<keyword evidence="1" id="KW-0723">Serine/threonine-protein kinase</keyword>
<dbReference type="InterPro" id="IPR000719">
    <property type="entry name" value="Prot_kinase_dom"/>
</dbReference>
<accession>A0A4U5UQ75</accession>
<dbReference type="Proteomes" id="UP000298787">
    <property type="component" value="Chromosome 9"/>
</dbReference>
<feature type="binding site" evidence="6">
    <location>
        <position position="33"/>
    </location>
    <ligand>
        <name>ATP</name>
        <dbReference type="ChEBI" id="CHEBI:30616"/>
    </ligand>
</feature>
<feature type="region of interest" description="Disordered" evidence="7">
    <location>
        <begin position="432"/>
        <end position="465"/>
    </location>
</feature>
<dbReference type="GO" id="GO:0000307">
    <property type="term" value="C:cyclin-dependent protein kinase holoenzyme complex"/>
    <property type="evidence" value="ECO:0007669"/>
    <property type="project" value="TreeGrafter"/>
</dbReference>
<keyword evidence="5 6" id="KW-0067">ATP-binding</keyword>
<evidence type="ECO:0000256" key="7">
    <source>
        <dbReference type="SAM" id="MobiDB-lite"/>
    </source>
</evidence>
<evidence type="ECO:0000259" key="8">
    <source>
        <dbReference type="PROSITE" id="PS50011"/>
    </source>
</evidence>
<evidence type="ECO:0000256" key="2">
    <source>
        <dbReference type="ARBA" id="ARBA00022679"/>
    </source>
</evidence>
<evidence type="ECO:0000256" key="3">
    <source>
        <dbReference type="ARBA" id="ARBA00022741"/>
    </source>
</evidence>
<organism evidence="9 10">
    <name type="scientific">Collichthys lucidus</name>
    <name type="common">Big head croaker</name>
    <name type="synonym">Sciaena lucida</name>
    <dbReference type="NCBI Taxonomy" id="240159"/>
    <lineage>
        <taxon>Eukaryota</taxon>
        <taxon>Metazoa</taxon>
        <taxon>Chordata</taxon>
        <taxon>Craniata</taxon>
        <taxon>Vertebrata</taxon>
        <taxon>Euteleostomi</taxon>
        <taxon>Actinopterygii</taxon>
        <taxon>Neopterygii</taxon>
        <taxon>Teleostei</taxon>
        <taxon>Neoteleostei</taxon>
        <taxon>Acanthomorphata</taxon>
        <taxon>Eupercaria</taxon>
        <taxon>Sciaenidae</taxon>
        <taxon>Collichthys</taxon>
    </lineage>
</organism>
<keyword evidence="9" id="KW-0131">Cell cycle</keyword>
<dbReference type="EMBL" id="CM014086">
    <property type="protein sequence ID" value="TKS75725.1"/>
    <property type="molecule type" value="Genomic_DNA"/>
</dbReference>
<dbReference type="STRING" id="240159.A0A4U5UQ75"/>
<dbReference type="GO" id="GO:0051301">
    <property type="term" value="P:cell division"/>
    <property type="evidence" value="ECO:0007669"/>
    <property type="project" value="UniProtKB-KW"/>
</dbReference>
<dbReference type="InterPro" id="IPR017441">
    <property type="entry name" value="Protein_kinase_ATP_BS"/>
</dbReference>